<dbReference type="EnsemblMetazoa" id="XM_011404297.2">
    <property type="protein sequence ID" value="XP_011402599.1"/>
    <property type="gene ID" value="LOC105312006"/>
</dbReference>
<dbReference type="KEGG" id="aqu:105312006"/>
<evidence type="ECO:0000313" key="3">
    <source>
        <dbReference type="EnsemblMetazoa" id="Aqu2.1.37414_001"/>
    </source>
</evidence>
<dbReference type="OMA" id="RCERERY"/>
<feature type="coiled-coil region" evidence="1">
    <location>
        <begin position="167"/>
        <end position="446"/>
    </location>
</feature>
<accession>A0A1X7VCE1</accession>
<evidence type="ECO:0000313" key="4">
    <source>
        <dbReference type="Proteomes" id="UP000007879"/>
    </source>
</evidence>
<keyword evidence="4" id="KW-1185">Reference proteome</keyword>
<gene>
    <name evidence="3" type="primary">105312006</name>
</gene>
<feature type="region of interest" description="Disordered" evidence="2">
    <location>
        <begin position="1"/>
        <end position="28"/>
    </location>
</feature>
<proteinExistence type="predicted"/>
<dbReference type="InParanoid" id="A0A1X7VCE1"/>
<reference evidence="3" key="2">
    <citation type="submission" date="2017-05" db="UniProtKB">
        <authorList>
            <consortium name="EnsemblMetazoa"/>
        </authorList>
    </citation>
    <scope>IDENTIFICATION</scope>
</reference>
<dbReference type="AlphaFoldDB" id="A0A1X7VCE1"/>
<evidence type="ECO:0000256" key="2">
    <source>
        <dbReference type="SAM" id="MobiDB-lite"/>
    </source>
</evidence>
<sequence>MSDTQEFSYYPSTVSLEREREEDRYSSRSDIEEVTEAFDKAKSKLYFKDKDTIEETLAVVGPQEHLDGEIDDRIKDIKEDMRKADTVGDDIPRKVLGIVEGVVAKAKDGHVSSSVAAQNLDTTKPAFTYGRKAAADLFELKHSGRERLSSFDQKLRELFDFRITTKMDEAIAALQDCYQLLNEAEEESRDEQRNLQERLETENSIVGLSDLSQILSAAMEELTEEAREDKNIEENCTSDIRKLDNDLRELELFCESSRQQYNQRSSHRESQLLKNRKTQEKLKKELEELQEEERMLEEVSKEEKDCQDVAEASLQDAREKFSDWKEQIESLKQQAKTALDIIDDMSNCTEIILNHAKEEKKNWTHKLDVMNVESLLQLRDSLIAKACLNKMELKDCQDILKDIEEQLDQNSNEKKKWAQRGFKQKVDKLTEEIQELIDSKEEREKKIKKHLECIDIVEKELKGIDGELKKLKGSIHLDTLQSRYDALRRAKEKAFEKEDINQMPNYSSNAKYN</sequence>
<feature type="compositionally biased region" description="Polar residues" evidence="2">
    <location>
        <begin position="1"/>
        <end position="14"/>
    </location>
</feature>
<organism evidence="3">
    <name type="scientific">Amphimedon queenslandica</name>
    <name type="common">Sponge</name>
    <dbReference type="NCBI Taxonomy" id="400682"/>
    <lineage>
        <taxon>Eukaryota</taxon>
        <taxon>Metazoa</taxon>
        <taxon>Porifera</taxon>
        <taxon>Demospongiae</taxon>
        <taxon>Heteroscleromorpha</taxon>
        <taxon>Haplosclerida</taxon>
        <taxon>Niphatidae</taxon>
        <taxon>Amphimedon</taxon>
    </lineage>
</organism>
<evidence type="ECO:0000256" key="1">
    <source>
        <dbReference type="SAM" id="Coils"/>
    </source>
</evidence>
<feature type="compositionally biased region" description="Basic and acidic residues" evidence="2">
    <location>
        <begin position="16"/>
        <end position="28"/>
    </location>
</feature>
<dbReference type="EnsemblMetazoa" id="Aqu2.1.37414_001">
    <property type="protein sequence ID" value="Aqu2.1.37414_001"/>
    <property type="gene ID" value="Aqu2.1.37414"/>
</dbReference>
<dbReference type="Proteomes" id="UP000007879">
    <property type="component" value="Unassembled WGS sequence"/>
</dbReference>
<reference evidence="4" key="1">
    <citation type="journal article" date="2010" name="Nature">
        <title>The Amphimedon queenslandica genome and the evolution of animal complexity.</title>
        <authorList>
            <person name="Srivastava M."/>
            <person name="Simakov O."/>
            <person name="Chapman J."/>
            <person name="Fahey B."/>
            <person name="Gauthier M.E."/>
            <person name="Mitros T."/>
            <person name="Richards G.S."/>
            <person name="Conaco C."/>
            <person name="Dacre M."/>
            <person name="Hellsten U."/>
            <person name="Larroux C."/>
            <person name="Putnam N.H."/>
            <person name="Stanke M."/>
            <person name="Adamska M."/>
            <person name="Darling A."/>
            <person name="Degnan S.M."/>
            <person name="Oakley T.H."/>
            <person name="Plachetzki D.C."/>
            <person name="Zhai Y."/>
            <person name="Adamski M."/>
            <person name="Calcino A."/>
            <person name="Cummins S.F."/>
            <person name="Goodstein D.M."/>
            <person name="Harris C."/>
            <person name="Jackson D.J."/>
            <person name="Leys S.P."/>
            <person name="Shu S."/>
            <person name="Woodcroft B.J."/>
            <person name="Vervoort M."/>
            <person name="Kosik K.S."/>
            <person name="Manning G."/>
            <person name="Degnan B.M."/>
            <person name="Rokhsar D.S."/>
        </authorList>
    </citation>
    <scope>NUCLEOTIDE SEQUENCE [LARGE SCALE GENOMIC DNA]</scope>
</reference>
<name>A0A1X7VCE1_AMPQE</name>
<protein>
    <submittedName>
        <fullName evidence="3">Uncharacterized protein</fullName>
    </submittedName>
</protein>
<keyword evidence="1" id="KW-0175">Coiled coil</keyword>